<evidence type="ECO:0000313" key="2">
    <source>
        <dbReference type="EMBL" id="SET77813.1"/>
    </source>
</evidence>
<organism evidence="2 3">
    <name type="scientific">Geodermatophilus poikilotrophus</name>
    <dbReference type="NCBI Taxonomy" id="1333667"/>
    <lineage>
        <taxon>Bacteria</taxon>
        <taxon>Bacillati</taxon>
        <taxon>Actinomycetota</taxon>
        <taxon>Actinomycetes</taxon>
        <taxon>Geodermatophilales</taxon>
        <taxon>Geodermatophilaceae</taxon>
        <taxon>Geodermatophilus</taxon>
    </lineage>
</organism>
<feature type="domain" description="SGNH hydrolase-type esterase" evidence="1">
    <location>
        <begin position="66"/>
        <end position="222"/>
    </location>
</feature>
<dbReference type="AlphaFoldDB" id="A0A1I0H283"/>
<dbReference type="SUPFAM" id="SSF52266">
    <property type="entry name" value="SGNH hydrolase"/>
    <property type="match status" value="1"/>
</dbReference>
<dbReference type="InterPro" id="IPR036514">
    <property type="entry name" value="SGNH_hydro_sf"/>
</dbReference>
<dbReference type="InterPro" id="IPR051532">
    <property type="entry name" value="Ester_Hydrolysis_Enzymes"/>
</dbReference>
<sequence>MADRRERARGRGAGRRSLVLVLVLGLATALLAACGTGHAGRPPSATASSASQATLLPPSGDVRLAAFGDSITQADGDVPAGELGPGSWLSTAVTDGVVFAGGWARGGATTADMLAAAGPVDADVVVVLAGTNDPGADITAAETAANIRALVDLVGVEQVVLSAVPPRDEAPEIAVATNEALAGLASESGWHFADPMAGVRDGDRFAPGMSTDGLHPSEEGAAVIGAALRTAVLEAAGR</sequence>
<dbReference type="EMBL" id="FOIE01000008">
    <property type="protein sequence ID" value="SET77813.1"/>
    <property type="molecule type" value="Genomic_DNA"/>
</dbReference>
<evidence type="ECO:0000259" key="1">
    <source>
        <dbReference type="Pfam" id="PF13472"/>
    </source>
</evidence>
<dbReference type="PANTHER" id="PTHR30383">
    <property type="entry name" value="THIOESTERASE 1/PROTEASE 1/LYSOPHOSPHOLIPASE L1"/>
    <property type="match status" value="1"/>
</dbReference>
<reference evidence="3" key="1">
    <citation type="submission" date="2016-10" db="EMBL/GenBank/DDBJ databases">
        <authorList>
            <person name="Varghese N."/>
            <person name="Submissions S."/>
        </authorList>
    </citation>
    <scope>NUCLEOTIDE SEQUENCE [LARGE SCALE GENOMIC DNA]</scope>
    <source>
        <strain evidence="3">DSM 44209</strain>
    </source>
</reference>
<dbReference type="Pfam" id="PF13472">
    <property type="entry name" value="Lipase_GDSL_2"/>
    <property type="match status" value="1"/>
</dbReference>
<evidence type="ECO:0000313" key="3">
    <source>
        <dbReference type="Proteomes" id="UP000198507"/>
    </source>
</evidence>
<dbReference type="InterPro" id="IPR013830">
    <property type="entry name" value="SGNH_hydro"/>
</dbReference>
<accession>A0A1I0H283</accession>
<keyword evidence="3" id="KW-1185">Reference proteome</keyword>
<dbReference type="Gene3D" id="3.40.50.1110">
    <property type="entry name" value="SGNH hydrolase"/>
    <property type="match status" value="1"/>
</dbReference>
<protein>
    <submittedName>
        <fullName evidence="2">Lysophospholipase L1</fullName>
    </submittedName>
</protein>
<dbReference type="Proteomes" id="UP000198507">
    <property type="component" value="Unassembled WGS sequence"/>
</dbReference>
<gene>
    <name evidence="2" type="ORF">SAMN04488546_3567</name>
</gene>
<name>A0A1I0H283_9ACTN</name>
<dbReference type="PROSITE" id="PS51257">
    <property type="entry name" value="PROKAR_LIPOPROTEIN"/>
    <property type="match status" value="1"/>
</dbReference>
<proteinExistence type="predicted"/>